<feature type="non-terminal residue" evidence="1">
    <location>
        <position position="1"/>
    </location>
</feature>
<keyword evidence="2" id="KW-1185">Reference proteome</keyword>
<dbReference type="EMBL" id="JAHRHJ020000009">
    <property type="protein sequence ID" value="KAH9302144.1"/>
    <property type="molecule type" value="Genomic_DNA"/>
</dbReference>
<protein>
    <submittedName>
        <fullName evidence="1">Uncharacterized protein</fullName>
    </submittedName>
</protein>
<organism evidence="1 2">
    <name type="scientific">Taxus chinensis</name>
    <name type="common">Chinese yew</name>
    <name type="synonym">Taxus wallichiana var. chinensis</name>
    <dbReference type="NCBI Taxonomy" id="29808"/>
    <lineage>
        <taxon>Eukaryota</taxon>
        <taxon>Viridiplantae</taxon>
        <taxon>Streptophyta</taxon>
        <taxon>Embryophyta</taxon>
        <taxon>Tracheophyta</taxon>
        <taxon>Spermatophyta</taxon>
        <taxon>Pinopsida</taxon>
        <taxon>Pinidae</taxon>
        <taxon>Conifers II</taxon>
        <taxon>Cupressales</taxon>
        <taxon>Taxaceae</taxon>
        <taxon>Taxus</taxon>
    </lineage>
</organism>
<proteinExistence type="predicted"/>
<dbReference type="AlphaFoldDB" id="A0AA38CT82"/>
<gene>
    <name evidence="1" type="ORF">KI387_013727</name>
</gene>
<dbReference type="Proteomes" id="UP000824469">
    <property type="component" value="Unassembled WGS sequence"/>
</dbReference>
<evidence type="ECO:0000313" key="2">
    <source>
        <dbReference type="Proteomes" id="UP000824469"/>
    </source>
</evidence>
<accession>A0AA38CT82</accession>
<name>A0AA38CT82_TAXCH</name>
<feature type="non-terminal residue" evidence="1">
    <location>
        <position position="61"/>
    </location>
</feature>
<sequence length="61" mass="6931">KLSWIERSDEALTARIRSKKRKKGACFVGQLSWTERSDEGLTAQLYCLASSSTKSSYWAED</sequence>
<comment type="caution">
    <text evidence="1">The sequence shown here is derived from an EMBL/GenBank/DDBJ whole genome shotgun (WGS) entry which is preliminary data.</text>
</comment>
<reference evidence="1 2" key="1">
    <citation type="journal article" date="2021" name="Nat. Plants">
        <title>The Taxus genome provides insights into paclitaxel biosynthesis.</title>
        <authorList>
            <person name="Xiong X."/>
            <person name="Gou J."/>
            <person name="Liao Q."/>
            <person name="Li Y."/>
            <person name="Zhou Q."/>
            <person name="Bi G."/>
            <person name="Li C."/>
            <person name="Du R."/>
            <person name="Wang X."/>
            <person name="Sun T."/>
            <person name="Guo L."/>
            <person name="Liang H."/>
            <person name="Lu P."/>
            <person name="Wu Y."/>
            <person name="Zhang Z."/>
            <person name="Ro D.K."/>
            <person name="Shang Y."/>
            <person name="Huang S."/>
            <person name="Yan J."/>
        </authorList>
    </citation>
    <scope>NUCLEOTIDE SEQUENCE [LARGE SCALE GENOMIC DNA]</scope>
    <source>
        <strain evidence="1">Ta-2019</strain>
    </source>
</reference>
<evidence type="ECO:0000313" key="1">
    <source>
        <dbReference type="EMBL" id="KAH9302144.1"/>
    </source>
</evidence>